<proteinExistence type="predicted"/>
<evidence type="ECO:0000259" key="1">
    <source>
        <dbReference type="Pfam" id="PF00359"/>
    </source>
</evidence>
<dbReference type="Proteomes" id="UP001193441">
    <property type="component" value="Unassembled WGS sequence"/>
</dbReference>
<accession>A0AAW9X9I8</accession>
<dbReference type="InterPro" id="IPR002178">
    <property type="entry name" value="PTS_EIIA_type-2_dom"/>
</dbReference>
<evidence type="ECO:0000313" key="2">
    <source>
        <dbReference type="EMBL" id="MXR56439.1"/>
    </source>
</evidence>
<feature type="domain" description="PTS EIIA type-2" evidence="1">
    <location>
        <begin position="3"/>
        <end position="51"/>
    </location>
</feature>
<organism evidence="2 3">
    <name type="scientific">Mesomycoplasma flocculare</name>
    <name type="common">Mycoplasma flocculare</name>
    <dbReference type="NCBI Taxonomy" id="2128"/>
    <lineage>
        <taxon>Bacteria</taxon>
        <taxon>Bacillati</taxon>
        <taxon>Mycoplasmatota</taxon>
        <taxon>Mycoplasmoidales</taxon>
        <taxon>Metamycoplasmataceae</taxon>
        <taxon>Mesomycoplasma</taxon>
    </lineage>
</organism>
<reference evidence="2" key="1">
    <citation type="submission" date="2018-07" db="EMBL/GenBank/DDBJ databases">
        <title>Genetic characterization of Mycoplasma hyopneumoniae, M. hyorhinis and M. flocculare isolates through whole genome sequencing analysis: comparative analysis of sequence types and putative genes involved in virulence.</title>
        <authorList>
            <person name="Fourour S."/>
            <person name="Lucas P."/>
            <person name="Touzain F."/>
            <person name="Tocqueville V."/>
            <person name="Kempf I."/>
            <person name="Marois-Crehan C."/>
        </authorList>
    </citation>
    <scope>NUCLEOTIDE SEQUENCE</scope>
    <source>
        <strain evidence="2">MF22</strain>
    </source>
</reference>
<evidence type="ECO:0000313" key="3">
    <source>
        <dbReference type="Proteomes" id="UP001193441"/>
    </source>
</evidence>
<dbReference type="SUPFAM" id="SSF55804">
    <property type="entry name" value="Phoshotransferase/anion transport protein"/>
    <property type="match status" value="1"/>
</dbReference>
<sequence length="78" mass="9526">MKVFEKNFIFLQEQLKTKNEVFNFIVKQAKLLKIVANKNQIIEDLQNRETQIFKTKKIMLIQKSLWNYIMHSQYYISI</sequence>
<gene>
    <name evidence="2" type="ORF">DR094_00230</name>
</gene>
<comment type="caution">
    <text evidence="2">The sequence shown here is derived from an EMBL/GenBank/DDBJ whole genome shotgun (WGS) entry which is preliminary data.</text>
</comment>
<dbReference type="Pfam" id="PF00359">
    <property type="entry name" value="PTS_EIIA_2"/>
    <property type="match status" value="1"/>
</dbReference>
<name>A0AAW9X9I8_MESFC</name>
<dbReference type="AlphaFoldDB" id="A0AAW9X9I8"/>
<dbReference type="RefSeq" id="WP_160583635.1">
    <property type="nucleotide sequence ID" value="NZ_QQRD01000001.1"/>
</dbReference>
<dbReference type="EMBL" id="QQRD01000001">
    <property type="protein sequence ID" value="MXR56439.1"/>
    <property type="molecule type" value="Genomic_DNA"/>
</dbReference>
<protein>
    <recommendedName>
        <fullName evidence="1">PTS EIIA type-2 domain-containing protein</fullName>
    </recommendedName>
</protein>
<dbReference type="InterPro" id="IPR016152">
    <property type="entry name" value="PTrfase/Anion_transptr"/>
</dbReference>